<dbReference type="Gene3D" id="1.20.120.420">
    <property type="entry name" value="translation initiation factor eif-2b, domain 1"/>
    <property type="match status" value="1"/>
</dbReference>
<dbReference type="NCBIfam" id="NF004326">
    <property type="entry name" value="PRK05720.1"/>
    <property type="match status" value="1"/>
</dbReference>
<dbReference type="InterPro" id="IPR000649">
    <property type="entry name" value="IF-2B-related"/>
</dbReference>
<accession>A0A368KSA4</accession>
<comment type="catalytic activity">
    <reaction evidence="2">
        <text>5-(methylsulfanyl)-alpha-D-ribose 1-phosphate = 5-(methylsulfanyl)-D-ribulose 1-phosphate</text>
        <dbReference type="Rhea" id="RHEA:19989"/>
        <dbReference type="ChEBI" id="CHEBI:58533"/>
        <dbReference type="ChEBI" id="CHEBI:58548"/>
        <dbReference type="EC" id="5.3.1.23"/>
    </reaction>
</comment>
<keyword evidence="1 2" id="KW-0413">Isomerase</keyword>
<reference evidence="3 4" key="1">
    <citation type="submission" date="2018-07" db="EMBL/GenBank/DDBJ databases">
        <title>Comparative genomes isolates from brazilian mangrove.</title>
        <authorList>
            <person name="De Araujo J.E."/>
            <person name="Taketani R.G."/>
            <person name="Silva M.C.P."/>
            <person name="Lourenco M.V."/>
            <person name="Oliveira V.M."/>
            <person name="Andreote F.D."/>
        </authorList>
    </citation>
    <scope>NUCLEOTIDE SEQUENCE [LARGE SCALE GENOMIC DNA]</scope>
    <source>
        <strain evidence="3 4">HEX PRIS-MGV</strain>
    </source>
</reference>
<comment type="similarity">
    <text evidence="2">Belongs to the EIF-2B alpha/beta/delta subunits family. MtnA subfamily.</text>
</comment>
<dbReference type="AlphaFoldDB" id="A0A368KSA4"/>
<proteinExistence type="inferred from homology"/>
<dbReference type="Pfam" id="PF01008">
    <property type="entry name" value="IF-2B"/>
    <property type="match status" value="1"/>
</dbReference>
<comment type="function">
    <text evidence="2">Catalyzes the interconversion of methylthioribose-1-phosphate (MTR-1-P) into methylthioribulose-1-phosphate (MTRu-1-P).</text>
</comment>
<feature type="site" description="Transition state stabilizer" evidence="2">
    <location>
        <position position="171"/>
    </location>
</feature>
<dbReference type="SUPFAM" id="SSF100950">
    <property type="entry name" value="NagB/RpiA/CoA transferase-like"/>
    <property type="match status" value="1"/>
</dbReference>
<feature type="binding site" evidence="2">
    <location>
        <position position="210"/>
    </location>
    <ligand>
        <name>substrate</name>
    </ligand>
</feature>
<evidence type="ECO:0000313" key="3">
    <source>
        <dbReference type="EMBL" id="RCS50622.1"/>
    </source>
</evidence>
<dbReference type="InterPro" id="IPR037171">
    <property type="entry name" value="NagB/RpiA_transferase-like"/>
</dbReference>
<comment type="pathway">
    <text evidence="2">Amino-acid biosynthesis; L-methionine biosynthesis via salvage pathway; L-methionine from S-methyl-5-thio-alpha-D-ribose 1-phosphate: step 1/6.</text>
</comment>
<dbReference type="NCBIfam" id="TIGR00524">
    <property type="entry name" value="eIF-2B_rel"/>
    <property type="match status" value="1"/>
</dbReference>
<comment type="caution">
    <text evidence="3">The sequence shown here is derived from an EMBL/GenBank/DDBJ whole genome shotgun (WGS) entry which is preliminary data.</text>
</comment>
<dbReference type="InterPro" id="IPR042529">
    <property type="entry name" value="IF_2B-like_C"/>
</dbReference>
<dbReference type="Proteomes" id="UP000253562">
    <property type="component" value="Unassembled WGS sequence"/>
</dbReference>
<evidence type="ECO:0000256" key="1">
    <source>
        <dbReference type="ARBA" id="ARBA00023235"/>
    </source>
</evidence>
<feature type="binding site" evidence="2">
    <location>
        <begin position="261"/>
        <end position="262"/>
    </location>
    <ligand>
        <name>substrate</name>
    </ligand>
</feature>
<dbReference type="GO" id="GO:0019509">
    <property type="term" value="P:L-methionine salvage from methylthioadenosine"/>
    <property type="evidence" value="ECO:0007669"/>
    <property type="project" value="UniProtKB-UniRule"/>
</dbReference>
<evidence type="ECO:0000256" key="2">
    <source>
        <dbReference type="HAMAP-Rule" id="MF_01678"/>
    </source>
</evidence>
<dbReference type="InterPro" id="IPR011559">
    <property type="entry name" value="Initiation_fac_2B_a/b/d"/>
</dbReference>
<name>A0A368KSA4_9BACT</name>
<dbReference type="FunFam" id="1.20.120.420:FF:000003">
    <property type="entry name" value="Methylthioribose-1-phosphate isomerase"/>
    <property type="match status" value="1"/>
</dbReference>
<dbReference type="NCBIfam" id="TIGR00512">
    <property type="entry name" value="salvage_mtnA"/>
    <property type="match status" value="1"/>
</dbReference>
<dbReference type="FunFam" id="3.40.50.10470:FF:000006">
    <property type="entry name" value="Methylthioribose-1-phosphate isomerase"/>
    <property type="match status" value="1"/>
</dbReference>
<dbReference type="PANTHER" id="PTHR43475:SF1">
    <property type="entry name" value="METHYLTHIORIBOSE-1-PHOSPHATE ISOMERASE"/>
    <property type="match status" value="1"/>
</dbReference>
<dbReference type="GO" id="GO:0046523">
    <property type="term" value="F:S-methyl-5-thioribose-1-phosphate isomerase activity"/>
    <property type="evidence" value="ECO:0007669"/>
    <property type="project" value="UniProtKB-UniRule"/>
</dbReference>
<dbReference type="EMBL" id="QPEX01000019">
    <property type="protein sequence ID" value="RCS50622.1"/>
    <property type="molecule type" value="Genomic_DNA"/>
</dbReference>
<dbReference type="HAMAP" id="MF_01678">
    <property type="entry name" value="Salvage_MtnA"/>
    <property type="match status" value="1"/>
</dbReference>
<dbReference type="EC" id="5.3.1.23" evidence="2"/>
<protein>
    <recommendedName>
        <fullName evidence="2">Methylthioribose-1-phosphate isomerase</fullName>
        <shortName evidence="2">M1Pi</shortName>
        <shortName evidence="2">MTR-1-P isomerase</shortName>
        <ecNumber evidence="2">5.3.1.23</ecNumber>
    </recommendedName>
    <alternativeName>
        <fullName evidence="2">S-methyl-5-thioribose-1-phosphate isomerase</fullName>
    </alternativeName>
</protein>
<organism evidence="3 4">
    <name type="scientific">Bremerella cremea</name>
    <dbReference type="NCBI Taxonomy" id="1031537"/>
    <lineage>
        <taxon>Bacteria</taxon>
        <taxon>Pseudomonadati</taxon>
        <taxon>Planctomycetota</taxon>
        <taxon>Planctomycetia</taxon>
        <taxon>Pirellulales</taxon>
        <taxon>Pirellulaceae</taxon>
        <taxon>Bremerella</taxon>
    </lineage>
</organism>
<dbReference type="UniPathway" id="UPA00904">
    <property type="reaction ID" value="UER00874"/>
</dbReference>
<evidence type="ECO:0000313" key="4">
    <source>
        <dbReference type="Proteomes" id="UP000253562"/>
    </source>
</evidence>
<keyword evidence="2" id="KW-0028">Amino-acid biosynthesis</keyword>
<dbReference type="InterPro" id="IPR005251">
    <property type="entry name" value="IF-M1Pi"/>
</dbReference>
<gene>
    <name evidence="2 3" type="primary">mtnA</name>
    <name evidence="3" type="ORF">DTL42_10980</name>
</gene>
<dbReference type="OrthoDB" id="9803436at2"/>
<feature type="active site" description="Proton donor" evidence="2">
    <location>
        <position position="251"/>
    </location>
</feature>
<dbReference type="InterPro" id="IPR027363">
    <property type="entry name" value="M1Pi_N"/>
</dbReference>
<keyword evidence="2" id="KW-0486">Methionine biosynthesis</keyword>
<dbReference type="RefSeq" id="WP_114368769.1">
    <property type="nucleotide sequence ID" value="NZ_QPEX01000019.1"/>
</dbReference>
<sequence>MTIADSPTQAAPDPIRYEGDTAGHLVLIDQTRLPVELIYLDCRDVETVWEAIKMLRVRGAPAIGIAAAYGVIVGLQTATDKSPEEFEARFYEVVEYLAGSRPTAVNLFWALDRLKARYAAEKEAGKSTAEIHAALLAEARFIHEDDRQVCRAIGKHGAELIQPGHGILTHCNAGGLATADYGTALAVMFTCHDQGKDIHVFVDETRPLLQGSRLTAWELMQRNIPATLICDNMAAQVMKEGRISAVITGADRIAANGDSANKIGTYGVAVLAKAHGIPFYIAAPISTFDLSLPTGDGIPIEQRDPVEIIHGMGKQTAPENVQVYNPAFDVTPAGLIAGIITEKGVISPVTPENVAQVVAG</sequence>
<feature type="binding site" evidence="2">
    <location>
        <position position="101"/>
    </location>
    <ligand>
        <name>substrate</name>
    </ligand>
</feature>
<feature type="binding site" evidence="2">
    <location>
        <begin position="58"/>
        <end position="60"/>
    </location>
    <ligand>
        <name>substrate</name>
    </ligand>
</feature>
<dbReference type="Gene3D" id="3.40.50.10470">
    <property type="entry name" value="Translation initiation factor eif-2b, domain 2"/>
    <property type="match status" value="1"/>
</dbReference>
<dbReference type="PANTHER" id="PTHR43475">
    <property type="entry name" value="METHYLTHIORIBOSE-1-PHOSPHATE ISOMERASE"/>
    <property type="match status" value="1"/>
</dbReference>